<dbReference type="RefSeq" id="WP_311434911.1">
    <property type="nucleotide sequence ID" value="NZ_JBCGUI010000005.1"/>
</dbReference>
<evidence type="ECO:0008006" key="3">
    <source>
        <dbReference type="Google" id="ProtNLM"/>
    </source>
</evidence>
<dbReference type="EMBL" id="JAVRAA010000005">
    <property type="protein sequence ID" value="MDT0337528.1"/>
    <property type="molecule type" value="Genomic_DNA"/>
</dbReference>
<protein>
    <recommendedName>
        <fullName evidence="3">Rap1a immunity protein domain-containing protein</fullName>
    </recommendedName>
</protein>
<evidence type="ECO:0000256" key="1">
    <source>
        <dbReference type="SAM" id="SignalP"/>
    </source>
</evidence>
<proteinExistence type="predicted"/>
<organism evidence="2">
    <name type="scientific">Herbaspirillum huttiense subsp. nephrolepidis</name>
    <dbReference type="NCBI Taxonomy" id="3075126"/>
    <lineage>
        <taxon>Bacteria</taxon>
        <taxon>Pseudomonadati</taxon>
        <taxon>Pseudomonadota</taxon>
        <taxon>Betaproteobacteria</taxon>
        <taxon>Burkholderiales</taxon>
        <taxon>Oxalobacteraceae</taxon>
        <taxon>Herbaspirillum</taxon>
    </lineage>
</organism>
<sequence>MKLKNFVHVSAVAVLVAFCGLVHADQDERGSKNAMSSRAAPLYATQVISVKVCGEVADLAPGTLMRSSSAFDYFAAFYIASEGPSGIDGANDALARVISSMQCDAAGVLQLGDHPKS</sequence>
<keyword evidence="1" id="KW-0732">Signal</keyword>
<feature type="signal peptide" evidence="1">
    <location>
        <begin position="1"/>
        <end position="24"/>
    </location>
</feature>
<accession>A0AAE4GAR3</accession>
<feature type="chain" id="PRO_5042257523" description="Rap1a immunity protein domain-containing protein" evidence="1">
    <location>
        <begin position="25"/>
        <end position="117"/>
    </location>
</feature>
<comment type="caution">
    <text evidence="2">The sequence shown here is derived from an EMBL/GenBank/DDBJ whole genome shotgun (WGS) entry which is preliminary data.</text>
</comment>
<name>A0AAE4GAR3_9BURK</name>
<gene>
    <name evidence="2" type="ORF">RJN63_11860</name>
</gene>
<evidence type="ECO:0000313" key="2">
    <source>
        <dbReference type="EMBL" id="MDT0337528.1"/>
    </source>
</evidence>
<reference evidence="2" key="1">
    <citation type="submission" date="2023-02" db="EMBL/GenBank/DDBJ databases">
        <title>Description of Herbaspirillum huttiense subsp. nephrolepsisexaltata and Herbaspirillum huttiense subsp. lycopersicon.</title>
        <authorList>
            <person name="Poudel M."/>
            <person name="Sharma A."/>
            <person name="Goss E."/>
            <person name="Tapia J.H."/>
            <person name="Harmon C.M."/>
            <person name="Jones J.B."/>
        </authorList>
    </citation>
    <scope>NUCLEOTIDE SEQUENCE</scope>
    <source>
        <strain evidence="2">NC40101</strain>
    </source>
</reference>
<dbReference type="AlphaFoldDB" id="A0AAE4GAR3"/>